<keyword evidence="2" id="KW-0238">DNA-binding</keyword>
<evidence type="ECO:0000256" key="3">
    <source>
        <dbReference type="ARBA" id="ARBA00023163"/>
    </source>
</evidence>
<dbReference type="Pfam" id="PF06719">
    <property type="entry name" value="AraC_N"/>
    <property type="match status" value="1"/>
</dbReference>
<dbReference type="PROSITE" id="PS00041">
    <property type="entry name" value="HTH_ARAC_FAMILY_1"/>
    <property type="match status" value="1"/>
</dbReference>
<dbReference type="GO" id="GO:0043565">
    <property type="term" value="F:sequence-specific DNA binding"/>
    <property type="evidence" value="ECO:0007669"/>
    <property type="project" value="InterPro"/>
</dbReference>
<name>A0A9X1YGB7_9BURK</name>
<proteinExistence type="predicted"/>
<dbReference type="Proteomes" id="UP001139353">
    <property type="component" value="Unassembled WGS sequence"/>
</dbReference>
<evidence type="ECO:0000256" key="1">
    <source>
        <dbReference type="ARBA" id="ARBA00023015"/>
    </source>
</evidence>
<keyword evidence="1" id="KW-0805">Transcription regulation</keyword>
<dbReference type="Gene3D" id="1.10.10.60">
    <property type="entry name" value="Homeodomain-like"/>
    <property type="match status" value="2"/>
</dbReference>
<evidence type="ECO:0000259" key="4">
    <source>
        <dbReference type="PROSITE" id="PS01124"/>
    </source>
</evidence>
<comment type="caution">
    <text evidence="5">The sequence shown here is derived from an EMBL/GenBank/DDBJ whole genome shotgun (WGS) entry which is preliminary data.</text>
</comment>
<dbReference type="AlphaFoldDB" id="A0A9X1YGB7"/>
<dbReference type="EMBL" id="JAJLJH010000001">
    <property type="protein sequence ID" value="MCK9685523.1"/>
    <property type="molecule type" value="Genomic_DNA"/>
</dbReference>
<dbReference type="PROSITE" id="PS01124">
    <property type="entry name" value="HTH_ARAC_FAMILY_2"/>
    <property type="match status" value="1"/>
</dbReference>
<dbReference type="Pfam" id="PF12833">
    <property type="entry name" value="HTH_18"/>
    <property type="match status" value="1"/>
</dbReference>
<organism evidence="5 6">
    <name type="scientific">Scleromatobacter humisilvae</name>
    <dbReference type="NCBI Taxonomy" id="2897159"/>
    <lineage>
        <taxon>Bacteria</taxon>
        <taxon>Pseudomonadati</taxon>
        <taxon>Pseudomonadota</taxon>
        <taxon>Betaproteobacteria</taxon>
        <taxon>Burkholderiales</taxon>
        <taxon>Sphaerotilaceae</taxon>
        <taxon>Scleromatobacter</taxon>
    </lineage>
</organism>
<dbReference type="InterPro" id="IPR018060">
    <property type="entry name" value="HTH_AraC"/>
</dbReference>
<dbReference type="PANTHER" id="PTHR43436:SF1">
    <property type="entry name" value="TRANSCRIPTIONAL REGULATORY PROTEIN"/>
    <property type="match status" value="1"/>
</dbReference>
<gene>
    <name evidence="5" type="ORF">LPC04_07355</name>
</gene>
<dbReference type="InterPro" id="IPR009594">
    <property type="entry name" value="Tscrpt_reg_HTH_AraC_N"/>
</dbReference>
<dbReference type="InterPro" id="IPR018062">
    <property type="entry name" value="HTH_AraC-typ_CS"/>
</dbReference>
<accession>A0A9X1YGB7</accession>
<dbReference type="InterPro" id="IPR009057">
    <property type="entry name" value="Homeodomain-like_sf"/>
</dbReference>
<feature type="domain" description="HTH araC/xylS-type" evidence="4">
    <location>
        <begin position="190"/>
        <end position="288"/>
    </location>
</feature>
<dbReference type="PANTHER" id="PTHR43436">
    <property type="entry name" value="ARAC-FAMILY TRANSCRIPTIONAL REGULATOR"/>
    <property type="match status" value="1"/>
</dbReference>
<keyword evidence="3" id="KW-0804">Transcription</keyword>
<dbReference type="RefSeq" id="WP_275681522.1">
    <property type="nucleotide sequence ID" value="NZ_JAJLJH010000001.1"/>
</dbReference>
<dbReference type="SUPFAM" id="SSF46689">
    <property type="entry name" value="Homeodomain-like"/>
    <property type="match status" value="2"/>
</dbReference>
<reference evidence="5" key="1">
    <citation type="submission" date="2021-11" db="EMBL/GenBank/DDBJ databases">
        <title>BS-T2-15 a new species belonging to the Comamonadaceae family isolated from the soil of a French oak forest.</title>
        <authorList>
            <person name="Mieszkin S."/>
            <person name="Alain K."/>
        </authorList>
    </citation>
    <scope>NUCLEOTIDE SEQUENCE</scope>
    <source>
        <strain evidence="5">BS-T2-15</strain>
    </source>
</reference>
<evidence type="ECO:0000313" key="6">
    <source>
        <dbReference type="Proteomes" id="UP001139353"/>
    </source>
</evidence>
<protein>
    <submittedName>
        <fullName evidence="5">AraC family transcriptional regulator</fullName>
    </submittedName>
</protein>
<evidence type="ECO:0000256" key="2">
    <source>
        <dbReference type="ARBA" id="ARBA00023125"/>
    </source>
</evidence>
<sequence>MAFPLSELQSLIARHARPGAPETALAGVRVLVSGMPTKTAHGVSEPGVGIVAQGAKQTVVGDRVFEYGEGDFVISSVDLPISSRVTHATAALPYLACRMALNPAAIASLLLEAPGVDELVSVPCGMGVHKASADLLEAAVRLLRLLDSPRDAPVLRPLIEREILWRLLCGPQGGRVRQIGLADSRLAQVSHAIRHIRQHFAESLSVDGLAGLATMSVSSFHRHFRAVTAMTPIQFQKQIRLQEARSRLLADAGDVAAVGFAVGYDSASQFSREYSRMFGAPPGRDVARLRQVTPLERAAA</sequence>
<evidence type="ECO:0000313" key="5">
    <source>
        <dbReference type="EMBL" id="MCK9685523.1"/>
    </source>
</evidence>
<dbReference type="SMART" id="SM00342">
    <property type="entry name" value="HTH_ARAC"/>
    <property type="match status" value="1"/>
</dbReference>
<dbReference type="GO" id="GO:0003700">
    <property type="term" value="F:DNA-binding transcription factor activity"/>
    <property type="evidence" value="ECO:0007669"/>
    <property type="project" value="InterPro"/>
</dbReference>
<keyword evidence="6" id="KW-1185">Reference proteome</keyword>